<name>A0ABR8LUS7_9FLAO</name>
<comment type="caution">
    <text evidence="5">The sequence shown here is derived from an EMBL/GenBank/DDBJ whole genome shotgun (WGS) entry which is preliminary data.</text>
</comment>
<dbReference type="EMBL" id="JACXXH010000005">
    <property type="protein sequence ID" value="MBD3863929.1"/>
    <property type="molecule type" value="Genomic_DNA"/>
</dbReference>
<dbReference type="EC" id="1.8.4.12" evidence="1"/>
<dbReference type="InterPro" id="IPR002579">
    <property type="entry name" value="Met_Sox_Rdtase_MsrB_dom"/>
</dbReference>
<protein>
    <recommendedName>
        <fullName evidence="1">peptide-methionine (R)-S-oxide reductase</fullName>
        <ecNumber evidence="1">1.8.4.12</ecNumber>
    </recommendedName>
</protein>
<dbReference type="InterPro" id="IPR011057">
    <property type="entry name" value="Mss4-like_sf"/>
</dbReference>
<proteinExistence type="predicted"/>
<feature type="domain" description="MsrB" evidence="4">
    <location>
        <begin position="10"/>
        <end position="131"/>
    </location>
</feature>
<keyword evidence="2 5" id="KW-0560">Oxidoreductase</keyword>
<gene>
    <name evidence="5" type="primary">msrB</name>
    <name evidence="5" type="ORF">IEG06_10745</name>
</gene>
<dbReference type="Gene3D" id="2.170.150.20">
    <property type="entry name" value="Peptide methionine sulfoxide reductase"/>
    <property type="match status" value="1"/>
</dbReference>
<evidence type="ECO:0000256" key="3">
    <source>
        <dbReference type="ARBA" id="ARBA00048488"/>
    </source>
</evidence>
<organism evidence="5 6">
    <name type="scientific">Olleya marilimosa</name>
    <dbReference type="NCBI Taxonomy" id="272164"/>
    <lineage>
        <taxon>Bacteria</taxon>
        <taxon>Pseudomonadati</taxon>
        <taxon>Bacteroidota</taxon>
        <taxon>Flavobacteriia</taxon>
        <taxon>Flavobacteriales</taxon>
        <taxon>Flavobacteriaceae</taxon>
    </lineage>
</organism>
<dbReference type="InterPro" id="IPR028427">
    <property type="entry name" value="Met_Sox_Rdtase_MsrB"/>
</dbReference>
<dbReference type="PROSITE" id="PS51790">
    <property type="entry name" value="MSRB"/>
    <property type="match status" value="1"/>
</dbReference>
<dbReference type="GO" id="GO:0033743">
    <property type="term" value="F:peptide-methionine (R)-S-oxide reductase activity"/>
    <property type="evidence" value="ECO:0007669"/>
    <property type="project" value="UniProtKB-EC"/>
</dbReference>
<comment type="catalytic activity">
    <reaction evidence="3">
        <text>L-methionyl-[protein] + [thioredoxin]-disulfide + H2O = L-methionyl-(R)-S-oxide-[protein] + [thioredoxin]-dithiol</text>
        <dbReference type="Rhea" id="RHEA:24164"/>
        <dbReference type="Rhea" id="RHEA-COMP:10698"/>
        <dbReference type="Rhea" id="RHEA-COMP:10700"/>
        <dbReference type="Rhea" id="RHEA-COMP:12313"/>
        <dbReference type="Rhea" id="RHEA-COMP:12314"/>
        <dbReference type="ChEBI" id="CHEBI:15377"/>
        <dbReference type="ChEBI" id="CHEBI:16044"/>
        <dbReference type="ChEBI" id="CHEBI:29950"/>
        <dbReference type="ChEBI" id="CHEBI:45764"/>
        <dbReference type="ChEBI" id="CHEBI:50058"/>
        <dbReference type="EC" id="1.8.4.12"/>
    </reaction>
</comment>
<dbReference type="SUPFAM" id="SSF51316">
    <property type="entry name" value="Mss4-like"/>
    <property type="match status" value="1"/>
</dbReference>
<keyword evidence="6" id="KW-1185">Reference proteome</keyword>
<dbReference type="PANTHER" id="PTHR10173">
    <property type="entry name" value="METHIONINE SULFOXIDE REDUCTASE"/>
    <property type="match status" value="1"/>
</dbReference>
<dbReference type="Proteomes" id="UP000627521">
    <property type="component" value="Unassembled WGS sequence"/>
</dbReference>
<evidence type="ECO:0000259" key="4">
    <source>
        <dbReference type="PROSITE" id="PS51790"/>
    </source>
</evidence>
<accession>A0ABR8LUS7</accession>
<sequence length="131" mass="14763">MSNYNITKSEDEWRKELTEEQYRILRKKGTEMPHTGKYNLHFENGAYACAACLQQLFESDSKFESNCGWPSFDEAIPGSVTNILDKSHGMIRTEVVCSNCGGHLGHVFNDGPTETGTRFCINSASVEFKNE</sequence>
<evidence type="ECO:0000313" key="6">
    <source>
        <dbReference type="Proteomes" id="UP000627521"/>
    </source>
</evidence>
<evidence type="ECO:0000256" key="2">
    <source>
        <dbReference type="ARBA" id="ARBA00023002"/>
    </source>
</evidence>
<dbReference type="Pfam" id="PF01641">
    <property type="entry name" value="SelR"/>
    <property type="match status" value="1"/>
</dbReference>
<dbReference type="PANTHER" id="PTHR10173:SF52">
    <property type="entry name" value="METHIONINE-R-SULFOXIDE REDUCTASE B1"/>
    <property type="match status" value="1"/>
</dbReference>
<evidence type="ECO:0000256" key="1">
    <source>
        <dbReference type="ARBA" id="ARBA00012499"/>
    </source>
</evidence>
<evidence type="ECO:0000313" key="5">
    <source>
        <dbReference type="EMBL" id="MBD3863929.1"/>
    </source>
</evidence>
<dbReference type="RefSeq" id="WP_191101454.1">
    <property type="nucleotide sequence ID" value="NZ_JACXXH010000005.1"/>
</dbReference>
<dbReference type="NCBIfam" id="TIGR00357">
    <property type="entry name" value="peptide-methionine (R)-S-oxide reductase MsrB"/>
    <property type="match status" value="1"/>
</dbReference>
<reference evidence="5 6" key="1">
    <citation type="submission" date="2020-09" db="EMBL/GenBank/DDBJ databases">
        <title>Bacillus nautilus sp. nov., Chryseoglobus crepusculi sp. nov, and Psychrobacter noctis sp. nov., isolated from deep-sea sponges from the equatorial Atlantic.</title>
        <authorList>
            <person name="Stennett H.L."/>
            <person name="Williams S.E."/>
        </authorList>
    </citation>
    <scope>NUCLEOTIDE SEQUENCE [LARGE SCALE GENOMIC DNA]</scope>
    <source>
        <strain evidence="5 6">28M-24</strain>
    </source>
</reference>